<feature type="active site" description="Proton donor" evidence="6">
    <location>
        <position position="324"/>
    </location>
</feature>
<dbReference type="GO" id="GO:0005975">
    <property type="term" value="P:carbohydrate metabolic process"/>
    <property type="evidence" value="ECO:0007669"/>
    <property type="project" value="InterPro"/>
</dbReference>
<dbReference type="InterPro" id="IPR029018">
    <property type="entry name" value="Hex-like_dom2"/>
</dbReference>
<feature type="domain" description="Glycoside hydrolase family 20 catalytic" evidence="8">
    <location>
        <begin position="151"/>
        <end position="493"/>
    </location>
</feature>
<dbReference type="GO" id="GO:0004563">
    <property type="term" value="F:beta-N-acetylhexosaminidase activity"/>
    <property type="evidence" value="ECO:0007669"/>
    <property type="project" value="UniProtKB-EC"/>
</dbReference>
<dbReference type="PANTHER" id="PTHR22600:SF57">
    <property type="entry name" value="BETA-N-ACETYLHEXOSAMINIDASE"/>
    <property type="match status" value="1"/>
</dbReference>
<dbReference type="Gene3D" id="2.60.120.260">
    <property type="entry name" value="Galactose-binding domain-like"/>
    <property type="match status" value="1"/>
</dbReference>
<dbReference type="InterPro" id="IPR015882">
    <property type="entry name" value="HEX_bac_N"/>
</dbReference>
<dbReference type="CDD" id="cd06563">
    <property type="entry name" value="GH20_chitobiase-like"/>
    <property type="match status" value="1"/>
</dbReference>
<protein>
    <recommendedName>
        <fullName evidence="3">beta-N-acetylhexosaminidase</fullName>
        <ecNumber evidence="3">3.2.1.52</ecNumber>
    </recommendedName>
</protein>
<comment type="caution">
    <text evidence="11">The sequence shown here is derived from an EMBL/GenBank/DDBJ whole genome shotgun (WGS) entry which is preliminary data.</text>
</comment>
<evidence type="ECO:0000256" key="1">
    <source>
        <dbReference type="ARBA" id="ARBA00001231"/>
    </source>
</evidence>
<dbReference type="EMBL" id="NFHB01000006">
    <property type="protein sequence ID" value="OUN02959.1"/>
    <property type="molecule type" value="Genomic_DNA"/>
</dbReference>
<evidence type="ECO:0000313" key="11">
    <source>
        <dbReference type="EMBL" id="OUN02959.1"/>
    </source>
</evidence>
<dbReference type="GO" id="GO:0030203">
    <property type="term" value="P:glycosaminoglycan metabolic process"/>
    <property type="evidence" value="ECO:0007669"/>
    <property type="project" value="TreeGrafter"/>
</dbReference>
<evidence type="ECO:0000256" key="2">
    <source>
        <dbReference type="ARBA" id="ARBA00006285"/>
    </source>
</evidence>
<dbReference type="InterPro" id="IPR017853">
    <property type="entry name" value="GH"/>
</dbReference>
<dbReference type="InterPro" id="IPR015883">
    <property type="entry name" value="Glyco_hydro_20_cat"/>
</dbReference>
<comment type="catalytic activity">
    <reaction evidence="1">
        <text>Hydrolysis of terminal non-reducing N-acetyl-D-hexosamine residues in N-acetyl-beta-D-hexosaminides.</text>
        <dbReference type="EC" id="3.2.1.52"/>
    </reaction>
</comment>
<dbReference type="InterPro" id="IPR025705">
    <property type="entry name" value="Beta_hexosaminidase_sua/sub"/>
</dbReference>
<dbReference type="InterPro" id="IPR008979">
    <property type="entry name" value="Galactose-bd-like_sf"/>
</dbReference>
<dbReference type="SUPFAM" id="SSF55545">
    <property type="entry name" value="beta-N-acetylhexosaminidase-like domain"/>
    <property type="match status" value="1"/>
</dbReference>
<dbReference type="OrthoDB" id="1090159at2"/>
<evidence type="ECO:0000259" key="9">
    <source>
        <dbReference type="Pfam" id="PF00754"/>
    </source>
</evidence>
<dbReference type="Pfam" id="PF00754">
    <property type="entry name" value="F5_F8_type_C"/>
    <property type="match status" value="1"/>
</dbReference>
<dbReference type="Proteomes" id="UP000195772">
    <property type="component" value="Unassembled WGS sequence"/>
</dbReference>
<dbReference type="Gene3D" id="3.30.379.10">
    <property type="entry name" value="Chitobiase/beta-hexosaminidase domain 2-like"/>
    <property type="match status" value="1"/>
</dbReference>
<feature type="chain" id="PRO_5012689184" description="beta-N-acetylhexosaminidase" evidence="7">
    <location>
        <begin position="21"/>
        <end position="686"/>
    </location>
</feature>
<evidence type="ECO:0000259" key="10">
    <source>
        <dbReference type="Pfam" id="PF02838"/>
    </source>
</evidence>
<evidence type="ECO:0000256" key="6">
    <source>
        <dbReference type="PIRSR" id="PIRSR625705-1"/>
    </source>
</evidence>
<comment type="similarity">
    <text evidence="2">Belongs to the glycosyl hydrolase 20 family.</text>
</comment>
<dbReference type="eggNOG" id="COG3525">
    <property type="taxonomic scope" value="Bacteria"/>
</dbReference>
<gene>
    <name evidence="11" type="ORF">B5G41_10575</name>
</gene>
<evidence type="ECO:0000256" key="7">
    <source>
        <dbReference type="SAM" id="SignalP"/>
    </source>
</evidence>
<dbReference type="InterPro" id="IPR000421">
    <property type="entry name" value="FA58C"/>
</dbReference>
<dbReference type="EC" id="3.2.1.52" evidence="3"/>
<evidence type="ECO:0000313" key="12">
    <source>
        <dbReference type="Proteomes" id="UP000195772"/>
    </source>
</evidence>
<evidence type="ECO:0000256" key="3">
    <source>
        <dbReference type="ARBA" id="ARBA00012663"/>
    </source>
</evidence>
<dbReference type="PROSITE" id="PS51257">
    <property type="entry name" value="PROKAR_LIPOPROTEIN"/>
    <property type="match status" value="1"/>
</dbReference>
<organism evidence="11 12">
    <name type="scientific">Alistipes onderdonkii</name>
    <dbReference type="NCBI Taxonomy" id="328813"/>
    <lineage>
        <taxon>Bacteria</taxon>
        <taxon>Pseudomonadati</taxon>
        <taxon>Bacteroidota</taxon>
        <taxon>Bacteroidia</taxon>
        <taxon>Bacteroidales</taxon>
        <taxon>Rikenellaceae</taxon>
        <taxon>Alistipes</taxon>
    </lineage>
</organism>
<evidence type="ECO:0000256" key="4">
    <source>
        <dbReference type="ARBA" id="ARBA00022801"/>
    </source>
</evidence>
<dbReference type="Pfam" id="PF00728">
    <property type="entry name" value="Glyco_hydro_20"/>
    <property type="match status" value="1"/>
</dbReference>
<keyword evidence="5" id="KW-0326">Glycosidase</keyword>
<dbReference type="RefSeq" id="WP_143257148.1">
    <property type="nucleotide sequence ID" value="NZ_NFHB01000006.1"/>
</dbReference>
<evidence type="ECO:0000256" key="5">
    <source>
        <dbReference type="ARBA" id="ARBA00023295"/>
    </source>
</evidence>
<reference evidence="12" key="1">
    <citation type="submission" date="2017-04" db="EMBL/GenBank/DDBJ databases">
        <title>Function of individual gut microbiota members based on whole genome sequencing of pure cultures obtained from chicken caecum.</title>
        <authorList>
            <person name="Medvecky M."/>
            <person name="Cejkova D."/>
            <person name="Polansky O."/>
            <person name="Karasova D."/>
            <person name="Kubasova T."/>
            <person name="Cizek A."/>
            <person name="Rychlik I."/>
        </authorList>
    </citation>
    <scope>NUCLEOTIDE SEQUENCE [LARGE SCALE GENOMIC DNA]</scope>
    <source>
        <strain evidence="12">An90</strain>
    </source>
</reference>
<keyword evidence="7" id="KW-0732">Signal</keyword>
<dbReference type="GO" id="GO:0016020">
    <property type="term" value="C:membrane"/>
    <property type="evidence" value="ECO:0007669"/>
    <property type="project" value="TreeGrafter"/>
</dbReference>
<feature type="domain" description="Beta-hexosaminidase bacterial type N-terminal" evidence="10">
    <location>
        <begin position="27"/>
        <end position="148"/>
    </location>
</feature>
<feature type="signal peptide" evidence="7">
    <location>
        <begin position="1"/>
        <end position="20"/>
    </location>
</feature>
<dbReference type="PRINTS" id="PR00738">
    <property type="entry name" value="GLHYDRLASE20"/>
</dbReference>
<dbReference type="SUPFAM" id="SSF49785">
    <property type="entry name" value="Galactose-binding domain-like"/>
    <property type="match status" value="1"/>
</dbReference>
<accession>A0A1Y3QZZ2</accession>
<sequence length="686" mass="76503">MKKITLISFCLAAFAFASCAGGGCPATGIIPAPQQVTWGEGAFRMPAKLLYTTDLDGQDKADLAAWMQRAADGFFPASFAEASDGDMPAFELLRTGDGAPESYRLDVSRTKITLTAPDAAGLFYGLQSLAQLAGHHGRRIPAVTIVDAPRFGYRGFMLDVSRHFRDKEFVERQLDLMARYKLNRFHWHLTDGAGWRIEIKKYPALTDIAAWRPYPDWEGWNFGGKRYCHRDDPAAAGGYYTQDDIREVVEYARALHIEVIPEIEMPGHSEEVLAVYPELSCSGKPYTNSDFCIGNEQTFEFLESVLSEVIGLFPSEYIHIGGDEASKQGWRTCPECAARMRREGLQDVDELQSYLVHRIGTFLAAKGRCLLGWDEILQGGLAPGATVMSWRGTEGGIAAARAGHRAVMAPTEYCYLDFCQDDPTREPVAAAAFLTLAQAYSYDPAPDSLGADVVPMILGVQGNLWCEHVPTAEHAEHMIWPRLLAIAEVGWSAPERKDYDDFHARVLDAVAWMQQRGYHPFDQKNAVGPRPESLDTLHCLSTGRQVAYRTPYSPKYPAAGDASLTDGLCGGWNYGDRRWQGWLDTDVELVVDLGERQPVKRIAACFMQGFYADIWMPRAVEISVSDDDRHYTPLAAVENDIPFEYKQDCYREFGWSGQTAARYVRLKALHNGHPGGWIFTDEIIVE</sequence>
<dbReference type="PANTHER" id="PTHR22600">
    <property type="entry name" value="BETA-HEXOSAMINIDASE"/>
    <property type="match status" value="1"/>
</dbReference>
<dbReference type="AlphaFoldDB" id="A0A1Y3QZZ2"/>
<keyword evidence="4" id="KW-0378">Hydrolase</keyword>
<evidence type="ECO:0000259" key="8">
    <source>
        <dbReference type="Pfam" id="PF00728"/>
    </source>
</evidence>
<proteinExistence type="inferred from homology"/>
<dbReference type="SUPFAM" id="SSF51445">
    <property type="entry name" value="(Trans)glycosidases"/>
    <property type="match status" value="1"/>
</dbReference>
<dbReference type="Gene3D" id="3.20.20.80">
    <property type="entry name" value="Glycosidases"/>
    <property type="match status" value="1"/>
</dbReference>
<name>A0A1Y3QZZ2_9BACT</name>
<feature type="domain" description="F5/8 type C" evidence="9">
    <location>
        <begin position="575"/>
        <end position="678"/>
    </location>
</feature>
<dbReference type="Pfam" id="PF02838">
    <property type="entry name" value="Glyco_hydro_20b"/>
    <property type="match status" value="1"/>
</dbReference>